<dbReference type="OrthoDB" id="552607at2759"/>
<dbReference type="SMART" id="SM00015">
    <property type="entry name" value="IQ"/>
    <property type="match status" value="1"/>
</dbReference>
<organism evidence="2 3">
    <name type="scientific">Chlamydomonas reinhardtii</name>
    <name type="common">Chlamydomonas smithii</name>
    <dbReference type="NCBI Taxonomy" id="3055"/>
    <lineage>
        <taxon>Eukaryota</taxon>
        <taxon>Viridiplantae</taxon>
        <taxon>Chlorophyta</taxon>
        <taxon>core chlorophytes</taxon>
        <taxon>Chlorophyceae</taxon>
        <taxon>CS clade</taxon>
        <taxon>Chlamydomonadales</taxon>
        <taxon>Chlamydomonadaceae</taxon>
        <taxon>Chlamydomonas</taxon>
    </lineage>
</organism>
<feature type="compositionally biased region" description="Gly residues" evidence="1">
    <location>
        <begin position="1383"/>
        <end position="1396"/>
    </location>
</feature>
<feature type="region of interest" description="Disordered" evidence="1">
    <location>
        <begin position="1210"/>
        <end position="1294"/>
    </location>
</feature>
<feature type="compositionally biased region" description="Low complexity" evidence="1">
    <location>
        <begin position="972"/>
        <end position="987"/>
    </location>
</feature>
<evidence type="ECO:0000313" key="3">
    <source>
        <dbReference type="Proteomes" id="UP000006906"/>
    </source>
</evidence>
<feature type="compositionally biased region" description="Gly residues" evidence="1">
    <location>
        <begin position="911"/>
        <end position="920"/>
    </location>
</feature>
<feature type="region of interest" description="Disordered" evidence="1">
    <location>
        <begin position="185"/>
        <end position="209"/>
    </location>
</feature>
<dbReference type="GeneID" id="66054223"/>
<reference evidence="2 3" key="1">
    <citation type="journal article" date="2007" name="Science">
        <title>The Chlamydomonas genome reveals the evolution of key animal and plant functions.</title>
        <authorList>
            <person name="Merchant S.S."/>
            <person name="Prochnik S.E."/>
            <person name="Vallon O."/>
            <person name="Harris E.H."/>
            <person name="Karpowicz S.J."/>
            <person name="Witman G.B."/>
            <person name="Terry A."/>
            <person name="Salamov A."/>
            <person name="Fritz-Laylin L.K."/>
            <person name="Marechal-Drouard L."/>
            <person name="Marshall W.F."/>
            <person name="Qu L.H."/>
            <person name="Nelson D.R."/>
            <person name="Sanderfoot A.A."/>
            <person name="Spalding M.H."/>
            <person name="Kapitonov V.V."/>
            <person name="Ren Q."/>
            <person name="Ferris P."/>
            <person name="Lindquist E."/>
            <person name="Shapiro H."/>
            <person name="Lucas S.M."/>
            <person name="Grimwood J."/>
            <person name="Schmutz J."/>
            <person name="Cardol P."/>
            <person name="Cerutti H."/>
            <person name="Chanfreau G."/>
            <person name="Chen C.L."/>
            <person name="Cognat V."/>
            <person name="Croft M.T."/>
            <person name="Dent R."/>
            <person name="Dutcher S."/>
            <person name="Fernandez E."/>
            <person name="Fukuzawa H."/>
            <person name="Gonzalez-Ballester D."/>
            <person name="Gonzalez-Halphen D."/>
            <person name="Hallmann A."/>
            <person name="Hanikenne M."/>
            <person name="Hippler M."/>
            <person name="Inwood W."/>
            <person name="Jabbari K."/>
            <person name="Kalanon M."/>
            <person name="Kuras R."/>
            <person name="Lefebvre P.A."/>
            <person name="Lemaire S.D."/>
            <person name="Lobanov A.V."/>
            <person name="Lohr M."/>
            <person name="Manuell A."/>
            <person name="Meier I."/>
            <person name="Mets L."/>
            <person name="Mittag M."/>
            <person name="Mittelmeier T."/>
            <person name="Moroney J.V."/>
            <person name="Moseley J."/>
            <person name="Napoli C."/>
            <person name="Nedelcu A.M."/>
            <person name="Niyogi K."/>
            <person name="Novoselov S.V."/>
            <person name="Paulsen I.T."/>
            <person name="Pazour G."/>
            <person name="Purton S."/>
            <person name="Ral J.P."/>
            <person name="Riano-Pachon D.M."/>
            <person name="Riekhof W."/>
            <person name="Rymarquis L."/>
            <person name="Schroda M."/>
            <person name="Stern D."/>
            <person name="Umen J."/>
            <person name="Willows R."/>
            <person name="Wilson N."/>
            <person name="Zimmer S.L."/>
            <person name="Allmer J."/>
            <person name="Balk J."/>
            <person name="Bisova K."/>
            <person name="Chen C.J."/>
            <person name="Elias M."/>
            <person name="Gendler K."/>
            <person name="Hauser C."/>
            <person name="Lamb M.R."/>
            <person name="Ledford H."/>
            <person name="Long J.C."/>
            <person name="Minagawa J."/>
            <person name="Page M.D."/>
            <person name="Pan J."/>
            <person name="Pootakham W."/>
            <person name="Roje S."/>
            <person name="Rose A."/>
            <person name="Stahlberg E."/>
            <person name="Terauchi A.M."/>
            <person name="Yang P."/>
            <person name="Ball S."/>
            <person name="Bowler C."/>
            <person name="Dieckmann C.L."/>
            <person name="Gladyshev V.N."/>
            <person name="Green P."/>
            <person name="Jorgensen R."/>
            <person name="Mayfield S."/>
            <person name="Mueller-Roeber B."/>
            <person name="Rajamani S."/>
            <person name="Sayre R.T."/>
            <person name="Brokstein P."/>
            <person name="Dubchak I."/>
            <person name="Goodstein D."/>
            <person name="Hornick L."/>
            <person name="Huang Y.W."/>
            <person name="Jhaveri J."/>
            <person name="Luo Y."/>
            <person name="Martinez D."/>
            <person name="Ngau W.C."/>
            <person name="Otillar B."/>
            <person name="Poliakov A."/>
            <person name="Porter A."/>
            <person name="Szajkowski L."/>
            <person name="Werner G."/>
            <person name="Zhou K."/>
            <person name="Grigoriev I.V."/>
            <person name="Rokhsar D.S."/>
            <person name="Grossman A.R."/>
        </authorList>
    </citation>
    <scope>NUCLEOTIDE SEQUENCE [LARGE SCALE GENOMIC DNA]</scope>
    <source>
        <strain evidence="3">CC-503</strain>
    </source>
</reference>
<evidence type="ECO:0000313" key="2">
    <source>
        <dbReference type="EMBL" id="PNW81384.1"/>
    </source>
</evidence>
<name>A0A2K3DLH4_CHLRE</name>
<dbReference type="EMBL" id="CM008968">
    <property type="protein sequence ID" value="PNW81384.1"/>
    <property type="molecule type" value="Genomic_DNA"/>
</dbReference>
<feature type="compositionally biased region" description="Gly residues" evidence="1">
    <location>
        <begin position="91"/>
        <end position="103"/>
    </location>
</feature>
<feature type="region of interest" description="Disordered" evidence="1">
    <location>
        <begin position="1133"/>
        <end position="1195"/>
    </location>
</feature>
<dbReference type="KEGG" id="cre:CHLRE_07g353650v5"/>
<dbReference type="InParanoid" id="A0A2K3DLH4"/>
<dbReference type="InterPro" id="IPR000048">
    <property type="entry name" value="IQ_motif_EF-hand-BS"/>
</dbReference>
<dbReference type="ExpressionAtlas" id="A0A2K3DLH4">
    <property type="expression patterns" value="baseline"/>
</dbReference>
<feature type="region of interest" description="Disordered" evidence="1">
    <location>
        <begin position="76"/>
        <end position="167"/>
    </location>
</feature>
<feature type="compositionally biased region" description="Low complexity" evidence="1">
    <location>
        <begin position="1162"/>
        <end position="1183"/>
    </location>
</feature>
<protein>
    <submittedName>
        <fullName evidence="2">Uncharacterized protein</fullName>
    </submittedName>
</protein>
<feature type="region of interest" description="Disordered" evidence="1">
    <location>
        <begin position="1"/>
        <end position="25"/>
    </location>
</feature>
<feature type="region of interest" description="Disordered" evidence="1">
    <location>
        <begin position="1383"/>
        <end position="1412"/>
    </location>
</feature>
<feature type="region of interest" description="Disordered" evidence="1">
    <location>
        <begin position="811"/>
        <end position="833"/>
    </location>
</feature>
<feature type="compositionally biased region" description="Acidic residues" evidence="1">
    <location>
        <begin position="136"/>
        <end position="154"/>
    </location>
</feature>
<gene>
    <name evidence="2" type="ORF">CHLRE_07g353650v5</name>
</gene>
<feature type="compositionally biased region" description="Pro residues" evidence="1">
    <location>
        <begin position="1399"/>
        <end position="1412"/>
    </location>
</feature>
<feature type="compositionally biased region" description="Low complexity" evidence="1">
    <location>
        <begin position="510"/>
        <end position="522"/>
    </location>
</feature>
<feature type="compositionally biased region" description="Low complexity" evidence="1">
    <location>
        <begin position="1259"/>
        <end position="1272"/>
    </location>
</feature>
<dbReference type="STRING" id="3055.A0A2K3DLH4"/>
<feature type="compositionally biased region" description="Low complexity" evidence="1">
    <location>
        <begin position="195"/>
        <end position="206"/>
    </location>
</feature>
<feature type="compositionally biased region" description="Low complexity" evidence="1">
    <location>
        <begin position="1141"/>
        <end position="1150"/>
    </location>
</feature>
<dbReference type="CDD" id="cd23767">
    <property type="entry name" value="IQCD"/>
    <property type="match status" value="1"/>
</dbReference>
<dbReference type="Proteomes" id="UP000006906">
    <property type="component" value="Chromosome 7"/>
</dbReference>
<feature type="region of interest" description="Disordered" evidence="1">
    <location>
        <begin position="898"/>
        <end position="942"/>
    </location>
</feature>
<accession>A0A2K3DLH4</accession>
<dbReference type="Pfam" id="PF00612">
    <property type="entry name" value="IQ"/>
    <property type="match status" value="1"/>
</dbReference>
<feature type="compositionally biased region" description="Low complexity" evidence="1">
    <location>
        <begin position="553"/>
        <end position="572"/>
    </location>
</feature>
<feature type="compositionally biased region" description="Gly residues" evidence="1">
    <location>
        <begin position="737"/>
        <end position="753"/>
    </location>
</feature>
<feature type="region of interest" description="Disordered" evidence="1">
    <location>
        <begin position="502"/>
        <end position="586"/>
    </location>
</feature>
<evidence type="ECO:0000256" key="1">
    <source>
        <dbReference type="SAM" id="MobiDB-lite"/>
    </source>
</evidence>
<dbReference type="Gramene" id="PNW81384">
    <property type="protein sequence ID" value="PNW81384"/>
    <property type="gene ID" value="CHLRE_07g353650v5"/>
</dbReference>
<feature type="compositionally biased region" description="Gly residues" evidence="1">
    <location>
        <begin position="536"/>
        <end position="550"/>
    </location>
</feature>
<feature type="region of interest" description="Disordered" evidence="1">
    <location>
        <begin position="604"/>
        <end position="628"/>
    </location>
</feature>
<dbReference type="RefSeq" id="XP_042923179.1">
    <property type="nucleotide sequence ID" value="XM_043064611.1"/>
</dbReference>
<feature type="compositionally biased region" description="Pro residues" evidence="1">
    <location>
        <begin position="1273"/>
        <end position="1286"/>
    </location>
</feature>
<dbReference type="PROSITE" id="PS50096">
    <property type="entry name" value="IQ"/>
    <property type="match status" value="1"/>
</dbReference>
<feature type="compositionally biased region" description="Gly residues" evidence="1">
    <location>
        <begin position="1080"/>
        <end position="1089"/>
    </location>
</feature>
<feature type="region of interest" description="Disordered" evidence="1">
    <location>
        <begin position="1040"/>
        <end position="1090"/>
    </location>
</feature>
<keyword evidence="3" id="KW-1185">Reference proteome</keyword>
<proteinExistence type="predicted"/>
<feature type="region of interest" description="Disordered" evidence="1">
    <location>
        <begin position="962"/>
        <end position="1004"/>
    </location>
</feature>
<feature type="region of interest" description="Disordered" evidence="1">
    <location>
        <begin position="730"/>
        <end position="755"/>
    </location>
</feature>
<sequence length="1412" mass="134007">MPLTRVAADPWAASHSVPQFSPLPVDTTSQHVPLTAERAEAVVRTHIERSRPSLDAGALLDEAALAEAAGLLLNPTAPNAMGRTYSTPGRPMGGRGGVSGVGQGLAVHVGPQLHDGYDSGPPTRSPSRRPGPRIGDEEEDEEEEEEAEEDDESDGEGRAAPSPATRARMLDPDLMAAWMRGAQADGAEAGGQGGAAASPGSRARTGQSALARRISCPEALLAEEAEAAAAAAAGGGARPEDALEPLANHHMWMANRGRALGGYDPGAGHTGLLYCAKSVLEAAGGGRRAHLVGDGWQARDAVSIFASDKNRIGGGFPGESRGARLARLAAEGAAPEVLHSLAAVIIQSYCRGWKARREVARIKSLRRGDAEAAAARASALAAAAALAREQERCRRQLRTAAKDCLLAVQAQQDYERTRARLAAARGLGAGAAAAPPPPPPSIPPALWSRCQELGLDPIQILLDGGMLSRQIEDIIAASQLAAQLPRRAADVAARMRVIPGDGSAAGTGAGNASAAGGAAPAGRYGGGRQARDSASSGGGGGARTSGGGGAYPSATSDDGGASLSSAARASSGVLGPDAEGSSSTNIGASGSFAGAGGLPSGGSGVMAPRASLQGQRGGGGAAPLRPSLAGAGSGKQLLPLVAGSGAGGGSGIGGGAAGRAYNTAELVEQLLQQQALGALALPNGPSGGGPLGPGRKISMGPLAAAGSAAAAAAAAAGGMGAAVKRNPARRMSASGAMGDGAGGSGGGGGGGGSVMANRRPAGGFAAGPTAPHLGGGFAGAGANSNAAASTGAPSLGRLSVPVNASSAVPQPFTAGSGVTGTRAQLAGPSGRQRRMSDLVAGSGAAAGAGLASQPSATALLPGLPQAPSGLAPDAAASGAQYSQHLPMRARSFVLGEHSSVSASGVPPPHPGAGGGAGGGLPLAPIRTGRVSQTGGASGSPANGPGTAIMAALLANMGAGTGGAATAGGSAGHHGPAHAPHLRPASGGLHSGAGPGGLPLPPSAMLQGHGLGTGLGSAANSPLAAVAAGGGAFARLTAQSSASSFGESSPGLPLRRRHSYVGSPTPSSGGGEAMPPAPGPNSGGGLGGVDGVAMLHMQGQGQGAVPHGVSGNVGSGGSMSGPVGAAAVAAALGRAGGGSGSGKASPATGSPRSFTHGSMVPRQASGSSLGPLSGQPGGSATTPGGPLPPLLMAHGSLGALHGTGGFTGSGVSSGVSSGTASPSLSSLNTTPGSGGAAGPVPPGAGEVPFGRGNIRRGSNLAPTTVAAALAAAASPPPAHPPPHPPAAPGASGSPITARRLHSLTSQSQAPIGVSSSTLGIGTTGAACGGGGVSMSPVGMTAAGLAGGLAAFAQSPIASTANSFSGPSGSFAAAALVPAVADGAGGSPSVGRYGGGGTAAPKPPPAQRPPGPAL</sequence>
<feature type="compositionally biased region" description="Low complexity" evidence="1">
    <location>
        <begin position="1210"/>
        <end position="1226"/>
    </location>
</feature>
<feature type="compositionally biased region" description="Gly residues" evidence="1">
    <location>
        <begin position="962"/>
        <end position="971"/>
    </location>
</feature>
<feature type="region of interest" description="Disordered" evidence="1">
    <location>
        <begin position="1098"/>
        <end position="1117"/>
    </location>
</feature>